<keyword evidence="9" id="KW-1185">Reference proteome</keyword>
<dbReference type="PANTHER" id="PTHR24276">
    <property type="entry name" value="POLYSERASE-RELATED"/>
    <property type="match status" value="1"/>
</dbReference>
<dbReference type="CDD" id="cd00190">
    <property type="entry name" value="Tryp_SPc"/>
    <property type="match status" value="1"/>
</dbReference>
<gene>
    <name evidence="8" type="ORF">AFUS01_LOCUS37900</name>
</gene>
<feature type="compositionally biased region" description="Basic and acidic residues" evidence="6">
    <location>
        <begin position="238"/>
        <end position="249"/>
    </location>
</feature>
<dbReference type="Pfam" id="PF00089">
    <property type="entry name" value="Trypsin"/>
    <property type="match status" value="1"/>
</dbReference>
<dbReference type="AlphaFoldDB" id="A0A8J2LTT9"/>
<evidence type="ECO:0000313" key="8">
    <source>
        <dbReference type="EMBL" id="CAG7827945.1"/>
    </source>
</evidence>
<dbReference type="InterPro" id="IPR050430">
    <property type="entry name" value="Peptidase_S1"/>
</dbReference>
<dbReference type="FunFam" id="2.40.10.10:FF:000068">
    <property type="entry name" value="transmembrane protease serine 2"/>
    <property type="match status" value="1"/>
</dbReference>
<evidence type="ECO:0000256" key="4">
    <source>
        <dbReference type="ARBA" id="ARBA00023157"/>
    </source>
</evidence>
<feature type="non-terminal residue" evidence="8">
    <location>
        <position position="1"/>
    </location>
</feature>
<sequence length="310" mass="34572">QLLSRKYWSTWSPFTTCEETNQLRKHSSQIVSLLNSLWIFSLFLCAVTSPDGENSGEEKVSFGDEPIEDYPSLVSLIMYYKSKNETRRMCGGTLITDQHILTAAHCWDAADTKTFKAVLGSRHKFHAENDDGDVIAFDLDSVSMHPYYSARLGFVNDTAVVTLPRKVKQSRAIKPIRLAKQVYTDNVRVVGWGMMDCKGGVPDRYLYAKGWIVDNKTCLKASRLKISKSHICAKFKNKKGDDSGSDRGDSGGPLLATAADGKDVQIGIVCKSRKMYRPSECTRVSIPMVYTNVPGEETFIKSIAPNAEFV</sequence>
<name>A0A8J2LTT9_9HEXA</name>
<proteinExistence type="predicted"/>
<organism evidence="8 9">
    <name type="scientific">Allacma fusca</name>
    <dbReference type="NCBI Taxonomy" id="39272"/>
    <lineage>
        <taxon>Eukaryota</taxon>
        <taxon>Metazoa</taxon>
        <taxon>Ecdysozoa</taxon>
        <taxon>Arthropoda</taxon>
        <taxon>Hexapoda</taxon>
        <taxon>Collembola</taxon>
        <taxon>Symphypleona</taxon>
        <taxon>Sminthuridae</taxon>
        <taxon>Allacma</taxon>
    </lineage>
</organism>
<dbReference type="Proteomes" id="UP000708208">
    <property type="component" value="Unassembled WGS sequence"/>
</dbReference>
<evidence type="ECO:0000259" key="7">
    <source>
        <dbReference type="PROSITE" id="PS50240"/>
    </source>
</evidence>
<dbReference type="PROSITE" id="PS00134">
    <property type="entry name" value="TRYPSIN_HIS"/>
    <property type="match status" value="1"/>
</dbReference>
<dbReference type="GO" id="GO:0004252">
    <property type="term" value="F:serine-type endopeptidase activity"/>
    <property type="evidence" value="ECO:0007669"/>
    <property type="project" value="InterPro"/>
</dbReference>
<evidence type="ECO:0000256" key="2">
    <source>
        <dbReference type="ARBA" id="ARBA00022801"/>
    </source>
</evidence>
<keyword evidence="1 5" id="KW-0645">Protease</keyword>
<dbReference type="PROSITE" id="PS00135">
    <property type="entry name" value="TRYPSIN_SER"/>
    <property type="match status" value="1"/>
</dbReference>
<dbReference type="InterPro" id="IPR001254">
    <property type="entry name" value="Trypsin_dom"/>
</dbReference>
<evidence type="ECO:0000256" key="1">
    <source>
        <dbReference type="ARBA" id="ARBA00022670"/>
    </source>
</evidence>
<dbReference type="GO" id="GO:0006508">
    <property type="term" value="P:proteolysis"/>
    <property type="evidence" value="ECO:0007669"/>
    <property type="project" value="UniProtKB-KW"/>
</dbReference>
<evidence type="ECO:0000256" key="5">
    <source>
        <dbReference type="RuleBase" id="RU363034"/>
    </source>
</evidence>
<dbReference type="SMART" id="SM00020">
    <property type="entry name" value="Tryp_SPc"/>
    <property type="match status" value="1"/>
</dbReference>
<comment type="caution">
    <text evidence="8">The sequence shown here is derived from an EMBL/GenBank/DDBJ whole genome shotgun (WGS) entry which is preliminary data.</text>
</comment>
<dbReference type="PROSITE" id="PS50240">
    <property type="entry name" value="TRYPSIN_DOM"/>
    <property type="match status" value="1"/>
</dbReference>
<keyword evidence="2 5" id="KW-0378">Hydrolase</keyword>
<protein>
    <recommendedName>
        <fullName evidence="7">Peptidase S1 domain-containing protein</fullName>
    </recommendedName>
</protein>
<dbReference type="InterPro" id="IPR033116">
    <property type="entry name" value="TRYPSIN_SER"/>
</dbReference>
<evidence type="ECO:0000256" key="3">
    <source>
        <dbReference type="ARBA" id="ARBA00022825"/>
    </source>
</evidence>
<keyword evidence="4" id="KW-1015">Disulfide bond</keyword>
<dbReference type="InterPro" id="IPR018114">
    <property type="entry name" value="TRYPSIN_HIS"/>
</dbReference>
<reference evidence="8" key="1">
    <citation type="submission" date="2021-06" db="EMBL/GenBank/DDBJ databases">
        <authorList>
            <person name="Hodson N. C."/>
            <person name="Mongue J. A."/>
            <person name="Jaron S. K."/>
        </authorList>
    </citation>
    <scope>NUCLEOTIDE SEQUENCE</scope>
</reference>
<dbReference type="EMBL" id="CAJVCH010545480">
    <property type="protein sequence ID" value="CAG7827945.1"/>
    <property type="molecule type" value="Genomic_DNA"/>
</dbReference>
<evidence type="ECO:0000313" key="9">
    <source>
        <dbReference type="Proteomes" id="UP000708208"/>
    </source>
</evidence>
<dbReference type="PANTHER" id="PTHR24276:SF98">
    <property type="entry name" value="FI18310P1-RELATED"/>
    <property type="match status" value="1"/>
</dbReference>
<dbReference type="OrthoDB" id="6380398at2759"/>
<accession>A0A8J2LTT9</accession>
<feature type="domain" description="Peptidase S1" evidence="7">
    <location>
        <begin position="60"/>
        <end position="308"/>
    </location>
</feature>
<evidence type="ECO:0000256" key="6">
    <source>
        <dbReference type="SAM" id="MobiDB-lite"/>
    </source>
</evidence>
<feature type="region of interest" description="Disordered" evidence="6">
    <location>
        <begin position="237"/>
        <end position="256"/>
    </location>
</feature>
<keyword evidence="3 5" id="KW-0720">Serine protease</keyword>